<dbReference type="PRINTS" id="PR00380">
    <property type="entry name" value="KINESINHEAVY"/>
</dbReference>
<evidence type="ECO:0000256" key="5">
    <source>
        <dbReference type="ARBA" id="ARBA00023054"/>
    </source>
</evidence>
<dbReference type="GO" id="GO:0005524">
    <property type="term" value="F:ATP binding"/>
    <property type="evidence" value="ECO:0007669"/>
    <property type="project" value="UniProtKB-UniRule"/>
</dbReference>
<feature type="coiled-coil region" evidence="7">
    <location>
        <begin position="1535"/>
        <end position="1589"/>
    </location>
</feature>
<dbReference type="GO" id="GO:0005737">
    <property type="term" value="C:cytoplasm"/>
    <property type="evidence" value="ECO:0007669"/>
    <property type="project" value="UniProtKB-SubCell"/>
</dbReference>
<evidence type="ECO:0000313" key="11">
    <source>
        <dbReference type="Proteomes" id="UP000053237"/>
    </source>
</evidence>
<protein>
    <recommendedName>
        <fullName evidence="9">Kinesin motor domain-containing protein</fullName>
    </recommendedName>
</protein>
<dbReference type="Gene3D" id="3.40.850.10">
    <property type="entry name" value="Kinesin motor domain"/>
    <property type="match status" value="1"/>
</dbReference>
<reference evidence="10 11" key="1">
    <citation type="submission" date="2012-05" db="EMBL/GenBank/DDBJ databases">
        <title>Recombination and specialization in a pathogen metapopulation.</title>
        <authorList>
            <person name="Gardiner A."/>
            <person name="Kemen E."/>
            <person name="Schultz-Larsen T."/>
            <person name="MacLean D."/>
            <person name="Van Oosterhout C."/>
            <person name="Jones J.D.G."/>
        </authorList>
    </citation>
    <scope>NUCLEOTIDE SEQUENCE [LARGE SCALE GENOMIC DNA]</scope>
    <source>
        <strain evidence="10 11">Ac Nc2</strain>
    </source>
</reference>
<comment type="similarity">
    <text evidence="6">Belongs to the TRAFAC class myosin-kinesin ATPase superfamily. Kinesin family.</text>
</comment>
<dbReference type="GO" id="GO:0051231">
    <property type="term" value="P:spindle elongation"/>
    <property type="evidence" value="ECO:0007669"/>
    <property type="project" value="TreeGrafter"/>
</dbReference>
<dbReference type="PANTHER" id="PTHR47969:SF15">
    <property type="entry name" value="CHROMOSOME-ASSOCIATED KINESIN KIF4A-RELATED"/>
    <property type="match status" value="1"/>
</dbReference>
<dbReference type="SUPFAM" id="SSF52540">
    <property type="entry name" value="P-loop containing nucleoside triphosphate hydrolases"/>
    <property type="match status" value="1"/>
</dbReference>
<keyword evidence="2" id="KW-0963">Cytoplasm</keyword>
<dbReference type="GO" id="GO:0005875">
    <property type="term" value="C:microtubule associated complex"/>
    <property type="evidence" value="ECO:0007669"/>
    <property type="project" value="TreeGrafter"/>
</dbReference>
<evidence type="ECO:0000256" key="3">
    <source>
        <dbReference type="ARBA" id="ARBA00022741"/>
    </source>
</evidence>
<dbReference type="InterPro" id="IPR019821">
    <property type="entry name" value="Kinesin_motor_CS"/>
</dbReference>
<evidence type="ECO:0000313" key="10">
    <source>
        <dbReference type="EMBL" id="CCI49422.1"/>
    </source>
</evidence>
<keyword evidence="3 6" id="KW-0547">Nucleotide-binding</keyword>
<dbReference type="Pfam" id="PF00225">
    <property type="entry name" value="Kinesin"/>
    <property type="match status" value="1"/>
</dbReference>
<dbReference type="GO" id="GO:0008017">
    <property type="term" value="F:microtubule binding"/>
    <property type="evidence" value="ECO:0007669"/>
    <property type="project" value="InterPro"/>
</dbReference>
<dbReference type="InterPro" id="IPR036961">
    <property type="entry name" value="Kinesin_motor_dom_sf"/>
</dbReference>
<evidence type="ECO:0000256" key="8">
    <source>
        <dbReference type="SAM" id="MobiDB-lite"/>
    </source>
</evidence>
<keyword evidence="11" id="KW-1185">Reference proteome</keyword>
<dbReference type="InterPro" id="IPR027417">
    <property type="entry name" value="P-loop_NTPase"/>
</dbReference>
<dbReference type="InterPro" id="IPR027640">
    <property type="entry name" value="Kinesin-like_fam"/>
</dbReference>
<feature type="coiled-coil region" evidence="7">
    <location>
        <begin position="1101"/>
        <end position="1132"/>
    </location>
</feature>
<feature type="compositionally biased region" description="Low complexity" evidence="8">
    <location>
        <begin position="1693"/>
        <end position="1703"/>
    </location>
</feature>
<gene>
    <name evidence="10" type="ORF">BN9_107360</name>
</gene>
<feature type="region of interest" description="Disordered" evidence="8">
    <location>
        <begin position="1685"/>
        <end position="1740"/>
    </location>
</feature>
<comment type="caution">
    <text evidence="10">The sequence shown here is derived from an EMBL/GenBank/DDBJ whole genome shotgun (WGS) entry which is preliminary data.</text>
</comment>
<dbReference type="GO" id="GO:0007018">
    <property type="term" value="P:microtubule-based movement"/>
    <property type="evidence" value="ECO:0007669"/>
    <property type="project" value="InterPro"/>
</dbReference>
<evidence type="ECO:0000256" key="4">
    <source>
        <dbReference type="ARBA" id="ARBA00022840"/>
    </source>
</evidence>
<dbReference type="GO" id="GO:0003777">
    <property type="term" value="F:microtubule motor activity"/>
    <property type="evidence" value="ECO:0007669"/>
    <property type="project" value="InterPro"/>
</dbReference>
<comment type="subcellular location">
    <subcellularLocation>
        <location evidence="1">Cytoplasm</location>
    </subcellularLocation>
</comment>
<feature type="region of interest" description="Disordered" evidence="8">
    <location>
        <begin position="263"/>
        <end position="284"/>
    </location>
</feature>
<dbReference type="PROSITE" id="PS00411">
    <property type="entry name" value="KINESIN_MOTOR_1"/>
    <property type="match status" value="1"/>
</dbReference>
<keyword evidence="5 7" id="KW-0175">Coiled coil</keyword>
<sequence length="1740" mass="198115">MSNDVDTTRDRTSVQVIVRIRPLLPKEFAAKAKISLQSDDVSIRIPNSSPFPPQGSLPAKTFTFDRVFSPQTSQTEFYDQSLKPLMDTFMQGFNVTVVAYGQTGSGKTFTMGNQANRTMDAAYFIAEDAQDSNYEDGLIPRFLNEYFGRMEKEKEERRHEFQVFVSYLEIYGEEIHDLLEPRMSVSDNLVNGNASLEKLQLREGKSGVYVQGLSEIRVQSCEEAMEQMRVGCLRRITGSTEMNDHSSRSHAVYTVKMVRYVRRSRPHESTSTGSSSGSGSGSWIPSERCDADNYKCDDENNGLREEILNATIISKLTFVDLAGSERLKKTMAEGTRMKEGIQINSGLLALGNVINALGVERRRPNINAFVPYRASKLTRLLQDALGGNSRTLFIACVSSTHQSLNETHSTLQYANRAKNIQNKAVKNIDTRTAEMMALRAINSLFRRELLKARLLLPNKRETISSNSTQTEAYLEKLLQDPSIIEILQKMEELAVSAYDSCVPLSALAEQCETLWARSFVSETVMNCGTYSNSQIASSTTNGTSSTNSSISSRFLLGGDDCVSDISCSCSQSGVYGCTCGESSATVSTNGDGTFAGEDLIDLQNESQSCSDVVKGHANCQNWNTFLAVLEVVSLSLEIRLMRQNVKIANEGFQEKIQRQTKRVDRCKCIANTAYEAFEQARSDSERVEIAKKRVEALHQNTLHLEEQLKALYDQCRQQNEKRHEEIRRKCIHLEITRRSIKHRNHEMEKVQPLDVLFRSEEVKRRFGIQKLCQVAEKIQIENDEMAILLNNDSDRIARGILAFSDPLCSPQKLKNENEPLQTAEILMREFNDIFNETIEMEVLEATYSVQVRSRTRLIEELSDSELEMDPTVKEQQLAECESNIRRLTDLLDDCGTLEKSQLRNRFDAALHSIPSLDSALHIIRKMAEEVHVHRRLLSRNCLELTDTMTEKESNDQIPEKLMSVEEHQEKMQALMIQHEEELADILCLQGSKLDSDTDKTTETSNKVDAHARQIHSLSSKFNVLNEKLKDVETERDIATHKAAQADEKLSVAQRQIESLKTRMEQAKEDRELSGLLEKCRTMWRELGRNVSDENAKFQDINTILRQRCNEELAELENTRKRLTQRAMNLYDQVKMVEKLLHVEKDAQVVSFHELCTITSDSLLQQEQYLSARYKTHKDTIRDRLQVKIRMWQNISEILDVLQIRQATDFRYISGDRVVHQFSPLNALTLILYGNDATNTQPALSVWKEFLADPMRLDGALGTLQGDGNSFFSENALSDDKAFRDALCEEKSARLKHLGEYFREIERLSKQMEFSLEELHRFGMCLADDRMNDTKIQNTLLTLNGKGGHVDLCCVTLDFLERLKCELAKVFQGRQDAMRCFQMTLGLVAKLRSDMFQARGPDLHALLSQHTWDLNACASKLKDLDVNDSAYCTLAAFRMGKRCLLNEAILWHAATRAFLSTINAEMSPFGIESNADRMRFLLGSKNGQERSSDRLLLERFYNDIVQEKQSNGQDSLILEIDPIFMELGVFLAPSYAKESIHELQDLARDIESVEQLVQRARVQLSSLQTIMKLYTKIDKYNREIAIFNEEASKKSRLYGSSDCLVREARYRAKVAKEYPTLLTTFKIALCRWGIRKLDKDKELRHIEQEFDPSILGAEFQQFLRNMVNTKTVLLHLDLAMMNVQADGSRRSRMSARSTTTTAMMPRSGSMQALVSPTSHRRRRARTSSTSYSTPRRNHSNL</sequence>
<evidence type="ECO:0000256" key="1">
    <source>
        <dbReference type="ARBA" id="ARBA00004496"/>
    </source>
</evidence>
<dbReference type="EMBL" id="CAIX01000296">
    <property type="protein sequence ID" value="CCI49422.1"/>
    <property type="molecule type" value="Genomic_DNA"/>
</dbReference>
<dbReference type="SMART" id="SM00129">
    <property type="entry name" value="KISc"/>
    <property type="match status" value="1"/>
</dbReference>
<keyword evidence="6" id="KW-0505">Motor protein</keyword>
<dbReference type="PANTHER" id="PTHR47969">
    <property type="entry name" value="CHROMOSOME-ASSOCIATED KINESIN KIF4A-RELATED"/>
    <property type="match status" value="1"/>
</dbReference>
<feature type="domain" description="Kinesin motor" evidence="9">
    <location>
        <begin position="13"/>
        <end position="420"/>
    </location>
</feature>
<dbReference type="STRING" id="65357.A0A024GSC1"/>
<evidence type="ECO:0000256" key="7">
    <source>
        <dbReference type="SAM" id="Coils"/>
    </source>
</evidence>
<proteinExistence type="inferred from homology"/>
<dbReference type="InterPro" id="IPR001752">
    <property type="entry name" value="Kinesin_motor_dom"/>
</dbReference>
<accession>A0A024GSC1</accession>
<organism evidence="10 11">
    <name type="scientific">Albugo candida</name>
    <dbReference type="NCBI Taxonomy" id="65357"/>
    <lineage>
        <taxon>Eukaryota</taxon>
        <taxon>Sar</taxon>
        <taxon>Stramenopiles</taxon>
        <taxon>Oomycota</taxon>
        <taxon>Peronosporomycetes</taxon>
        <taxon>Albuginales</taxon>
        <taxon>Albuginaceae</taxon>
        <taxon>Albugo</taxon>
    </lineage>
</organism>
<dbReference type="Proteomes" id="UP000053237">
    <property type="component" value="Unassembled WGS sequence"/>
</dbReference>
<dbReference type="GO" id="GO:0007052">
    <property type="term" value="P:mitotic spindle organization"/>
    <property type="evidence" value="ECO:0007669"/>
    <property type="project" value="TreeGrafter"/>
</dbReference>
<evidence type="ECO:0000256" key="2">
    <source>
        <dbReference type="ARBA" id="ARBA00022490"/>
    </source>
</evidence>
<feature type="binding site" evidence="6">
    <location>
        <begin position="101"/>
        <end position="108"/>
    </location>
    <ligand>
        <name>ATP</name>
        <dbReference type="ChEBI" id="CHEBI:30616"/>
    </ligand>
</feature>
<evidence type="ECO:0000256" key="6">
    <source>
        <dbReference type="PROSITE-ProRule" id="PRU00283"/>
    </source>
</evidence>
<feature type="coiled-coil region" evidence="7">
    <location>
        <begin position="1014"/>
        <end position="1069"/>
    </location>
</feature>
<name>A0A024GSC1_9STRA</name>
<dbReference type="OrthoDB" id="3176171at2759"/>
<dbReference type="InParanoid" id="A0A024GSC1"/>
<keyword evidence="4 6" id="KW-0067">ATP-binding</keyword>
<evidence type="ECO:0000259" key="9">
    <source>
        <dbReference type="PROSITE" id="PS50067"/>
    </source>
</evidence>
<dbReference type="PROSITE" id="PS50067">
    <property type="entry name" value="KINESIN_MOTOR_2"/>
    <property type="match status" value="1"/>
</dbReference>